<dbReference type="CDD" id="cd07730">
    <property type="entry name" value="metallo-hydrolase-like_MBL-fold"/>
    <property type="match status" value="1"/>
</dbReference>
<dbReference type="SMART" id="SM00849">
    <property type="entry name" value="Lactamase_B"/>
    <property type="match status" value="1"/>
</dbReference>
<evidence type="ECO:0000313" key="6">
    <source>
        <dbReference type="EMBL" id="EGE05775.1"/>
    </source>
</evidence>
<dbReference type="InterPro" id="IPR001279">
    <property type="entry name" value="Metallo-B-lactamas"/>
</dbReference>
<comment type="similarity">
    <text evidence="1">Belongs to the metallo-beta-lactamase superfamily.</text>
</comment>
<reference evidence="7" key="1">
    <citation type="journal article" date="2012" name="MBio">
        <title>Comparative genome analysis of Trichophyton rubrum and related dermatophytes reveals candidate genes involved in infection.</title>
        <authorList>
            <person name="Martinez D.A."/>
            <person name="Oliver B.G."/>
            <person name="Graeser Y."/>
            <person name="Goldberg J.M."/>
            <person name="Li W."/>
            <person name="Martinez-Rossi N.M."/>
            <person name="Monod M."/>
            <person name="Shelest E."/>
            <person name="Barton R.C."/>
            <person name="Birch E."/>
            <person name="Brakhage A.A."/>
            <person name="Chen Z."/>
            <person name="Gurr S.J."/>
            <person name="Heiman D."/>
            <person name="Heitman J."/>
            <person name="Kosti I."/>
            <person name="Rossi A."/>
            <person name="Saif S."/>
            <person name="Samalova M."/>
            <person name="Saunders C.W."/>
            <person name="Shea T."/>
            <person name="Summerbell R.C."/>
            <person name="Xu J."/>
            <person name="Young S."/>
            <person name="Zeng Q."/>
            <person name="Birren B.W."/>
            <person name="Cuomo C.A."/>
            <person name="White T.C."/>
        </authorList>
    </citation>
    <scope>NUCLEOTIDE SEQUENCE [LARGE SCALE GENOMIC DNA]</scope>
    <source>
        <strain evidence="7">ATCC MYA-4606 / CBS 127.97</strain>
    </source>
</reference>
<dbReference type="EMBL" id="DS995742">
    <property type="protein sequence ID" value="EGE05775.1"/>
    <property type="molecule type" value="Genomic_DNA"/>
</dbReference>
<name>F2PV57_TRIEC</name>
<evidence type="ECO:0000259" key="5">
    <source>
        <dbReference type="SMART" id="SM00849"/>
    </source>
</evidence>
<evidence type="ECO:0000313" key="7">
    <source>
        <dbReference type="Proteomes" id="UP000009169"/>
    </source>
</evidence>
<keyword evidence="7" id="KW-1185">Reference proteome</keyword>
<dbReference type="PANTHER" id="PTHR42978:SF5">
    <property type="entry name" value="METALLO-BETA-LACTAMASE DOMAIN-CONTAINING PROTEIN"/>
    <property type="match status" value="1"/>
</dbReference>
<dbReference type="eggNOG" id="ENOG502S1A6">
    <property type="taxonomic scope" value="Eukaryota"/>
</dbReference>
<dbReference type="Proteomes" id="UP000009169">
    <property type="component" value="Unassembled WGS sequence"/>
</dbReference>
<dbReference type="PANTHER" id="PTHR42978">
    <property type="entry name" value="QUORUM-QUENCHING LACTONASE YTNP-RELATED-RELATED"/>
    <property type="match status" value="1"/>
</dbReference>
<dbReference type="HOGENOM" id="CLU_030571_1_0_1"/>
<sequence length="353" mass="38931">MESKGLGTAIPTPDVDIPTSSSTVNVWVIDTNTLVHLNPELFWEPMIEGFTGFHAPSYCFLVSSGTRNVVFDLGIRADWRNYAPKVVSLIEETTVITVGSDIASIIESDDASGLNLRREDIQAVIWSHNHFDHIGNMSVFPPTTELIVGPGARDIALSGWPQNPDSFVLESDTAGRVVREISFDNCPSIGRFRAMDFFGNGSFYLLDAPGHAQGHLCALARTTAEPPSFIFMGADACHHPGVLRPSSYLPLPVSVKQGEDKSTDHRVLVREHARTRCPTKSIFEVSHGFLFPDRSAAMETVGKVQEFDALDDVFVIISHDVSLSGVIPLFPQAINSWKRDDLKGKTRWRFCGY</sequence>
<evidence type="ECO:0000256" key="1">
    <source>
        <dbReference type="ARBA" id="ARBA00007749"/>
    </source>
</evidence>
<keyword evidence="4" id="KW-0862">Zinc</keyword>
<accession>F2PV57</accession>
<dbReference type="AlphaFoldDB" id="F2PV57"/>
<dbReference type="InterPro" id="IPR036866">
    <property type="entry name" value="RibonucZ/Hydroxyglut_hydro"/>
</dbReference>
<protein>
    <submittedName>
        <fullName evidence="6">Metallo-beta-lactamase superfamily protein</fullName>
    </submittedName>
</protein>
<dbReference type="OrthoDB" id="10250730at2759"/>
<dbReference type="VEuPathDB" id="FungiDB:TEQG_04783"/>
<dbReference type="Pfam" id="PF00753">
    <property type="entry name" value="Lactamase_B"/>
    <property type="match status" value="1"/>
</dbReference>
<dbReference type="InterPro" id="IPR051013">
    <property type="entry name" value="MBL_superfamily_lactonases"/>
</dbReference>
<evidence type="ECO:0000256" key="2">
    <source>
        <dbReference type="ARBA" id="ARBA00022723"/>
    </source>
</evidence>
<feature type="domain" description="Metallo-beta-lactamase" evidence="5">
    <location>
        <begin position="56"/>
        <end position="272"/>
    </location>
</feature>
<evidence type="ECO:0000256" key="4">
    <source>
        <dbReference type="ARBA" id="ARBA00022833"/>
    </source>
</evidence>
<organism evidence="6 7">
    <name type="scientific">Trichophyton equinum (strain ATCC MYA-4606 / CBS 127.97)</name>
    <name type="common">Horse ringworm fungus</name>
    <dbReference type="NCBI Taxonomy" id="559882"/>
    <lineage>
        <taxon>Eukaryota</taxon>
        <taxon>Fungi</taxon>
        <taxon>Dikarya</taxon>
        <taxon>Ascomycota</taxon>
        <taxon>Pezizomycotina</taxon>
        <taxon>Eurotiomycetes</taxon>
        <taxon>Eurotiomycetidae</taxon>
        <taxon>Onygenales</taxon>
        <taxon>Arthrodermataceae</taxon>
        <taxon>Trichophyton</taxon>
    </lineage>
</organism>
<keyword evidence="3" id="KW-0378">Hydrolase</keyword>
<dbReference type="GO" id="GO:0016787">
    <property type="term" value="F:hydrolase activity"/>
    <property type="evidence" value="ECO:0007669"/>
    <property type="project" value="UniProtKB-KW"/>
</dbReference>
<proteinExistence type="inferred from homology"/>
<dbReference type="GO" id="GO:0046872">
    <property type="term" value="F:metal ion binding"/>
    <property type="evidence" value="ECO:0007669"/>
    <property type="project" value="UniProtKB-KW"/>
</dbReference>
<dbReference type="SUPFAM" id="SSF56281">
    <property type="entry name" value="Metallo-hydrolase/oxidoreductase"/>
    <property type="match status" value="1"/>
</dbReference>
<evidence type="ECO:0000256" key="3">
    <source>
        <dbReference type="ARBA" id="ARBA00022801"/>
    </source>
</evidence>
<keyword evidence="2" id="KW-0479">Metal-binding</keyword>
<dbReference type="Gene3D" id="3.60.15.10">
    <property type="entry name" value="Ribonuclease Z/Hydroxyacylglutathione hydrolase-like"/>
    <property type="match status" value="1"/>
</dbReference>
<gene>
    <name evidence="6" type="ORF">TEQG_04783</name>
</gene>